<feature type="region of interest" description="Disordered" evidence="6">
    <location>
        <begin position="30"/>
        <end position="55"/>
    </location>
</feature>
<evidence type="ECO:0000259" key="8">
    <source>
        <dbReference type="PROSITE" id="PS50853"/>
    </source>
</evidence>
<dbReference type="SMART" id="SM00710">
    <property type="entry name" value="PbH1"/>
    <property type="match status" value="6"/>
</dbReference>
<feature type="chain" id="PRO_5039710541" evidence="7">
    <location>
        <begin position="32"/>
        <end position="572"/>
    </location>
</feature>
<proteinExistence type="predicted"/>
<evidence type="ECO:0000256" key="4">
    <source>
        <dbReference type="ARBA" id="ARBA00023295"/>
    </source>
</evidence>
<evidence type="ECO:0000256" key="6">
    <source>
        <dbReference type="SAM" id="MobiDB-lite"/>
    </source>
</evidence>
<comment type="caution">
    <text evidence="9">The sequence shown here is derived from an EMBL/GenBank/DDBJ whole genome shotgun (WGS) entry which is preliminary data.</text>
</comment>
<feature type="region of interest" description="Disordered" evidence="6">
    <location>
        <begin position="116"/>
        <end position="156"/>
    </location>
</feature>
<evidence type="ECO:0000256" key="7">
    <source>
        <dbReference type="SAM" id="SignalP"/>
    </source>
</evidence>
<dbReference type="AlphaFoldDB" id="A0A9D7XJN0"/>
<dbReference type="InterPro" id="IPR011050">
    <property type="entry name" value="Pectin_lyase_fold/virulence"/>
</dbReference>
<evidence type="ECO:0000313" key="10">
    <source>
        <dbReference type="Proteomes" id="UP000886657"/>
    </source>
</evidence>
<evidence type="ECO:0000256" key="5">
    <source>
        <dbReference type="ARBA" id="ARBA00023326"/>
    </source>
</evidence>
<evidence type="ECO:0000313" key="9">
    <source>
        <dbReference type="EMBL" id="MBK9797853.1"/>
    </source>
</evidence>
<dbReference type="InterPro" id="IPR039448">
    <property type="entry name" value="Beta_helix"/>
</dbReference>
<dbReference type="InterPro" id="IPR036116">
    <property type="entry name" value="FN3_sf"/>
</dbReference>
<dbReference type="NCBIfam" id="NF041518">
    <property type="entry name" value="choice_anch_Q"/>
    <property type="match status" value="1"/>
</dbReference>
<dbReference type="InterPro" id="IPR013783">
    <property type="entry name" value="Ig-like_fold"/>
</dbReference>
<name>A0A9D7XJN0_9BACT</name>
<dbReference type="Gene3D" id="2.60.40.10">
    <property type="entry name" value="Immunoglobulins"/>
    <property type="match status" value="1"/>
</dbReference>
<feature type="signal peptide" evidence="7">
    <location>
        <begin position="1"/>
        <end position="31"/>
    </location>
</feature>
<evidence type="ECO:0000256" key="1">
    <source>
        <dbReference type="ARBA" id="ARBA00022729"/>
    </source>
</evidence>
<evidence type="ECO:0000256" key="3">
    <source>
        <dbReference type="ARBA" id="ARBA00023277"/>
    </source>
</evidence>
<dbReference type="Proteomes" id="UP000886657">
    <property type="component" value="Unassembled WGS sequence"/>
</dbReference>
<reference evidence="9" key="1">
    <citation type="submission" date="2020-10" db="EMBL/GenBank/DDBJ databases">
        <title>Connecting structure to function with the recovery of over 1000 high-quality activated sludge metagenome-assembled genomes encoding full-length rRNA genes using long-read sequencing.</title>
        <authorList>
            <person name="Singleton C.M."/>
            <person name="Petriglieri F."/>
            <person name="Kristensen J.M."/>
            <person name="Kirkegaard R.H."/>
            <person name="Michaelsen T.Y."/>
            <person name="Andersen M.H."/>
            <person name="Karst S.M."/>
            <person name="Dueholm M.S."/>
            <person name="Nielsen P.H."/>
            <person name="Albertsen M."/>
        </authorList>
    </citation>
    <scope>NUCLEOTIDE SEQUENCE</scope>
    <source>
        <strain evidence="9">Skiv_18-Q3-R9-52_MAXAC.067</strain>
    </source>
</reference>
<dbReference type="SUPFAM" id="SSF51126">
    <property type="entry name" value="Pectin lyase-like"/>
    <property type="match status" value="1"/>
</dbReference>
<organism evidence="9 10">
    <name type="scientific">Candidatus Geothrix skivensis</name>
    <dbReference type="NCBI Taxonomy" id="2954439"/>
    <lineage>
        <taxon>Bacteria</taxon>
        <taxon>Pseudomonadati</taxon>
        <taxon>Acidobacteriota</taxon>
        <taxon>Holophagae</taxon>
        <taxon>Holophagales</taxon>
        <taxon>Holophagaceae</taxon>
        <taxon>Geothrix</taxon>
    </lineage>
</organism>
<dbReference type="InterPro" id="IPR003961">
    <property type="entry name" value="FN3_dom"/>
</dbReference>
<keyword evidence="2" id="KW-0378">Hydrolase</keyword>
<dbReference type="FunFam" id="2.60.40.10:FF:001114">
    <property type="entry name" value="Chitinase A1"/>
    <property type="match status" value="1"/>
</dbReference>
<dbReference type="EMBL" id="JADKIO010000012">
    <property type="protein sequence ID" value="MBK9797853.1"/>
    <property type="molecule type" value="Genomic_DNA"/>
</dbReference>
<dbReference type="InterPro" id="IPR059226">
    <property type="entry name" value="Choice_anch_Q_dom"/>
</dbReference>
<dbReference type="SMART" id="SM00060">
    <property type="entry name" value="FN3"/>
    <property type="match status" value="1"/>
</dbReference>
<keyword evidence="3" id="KW-0119">Carbohydrate metabolism</keyword>
<keyword evidence="4" id="KW-0326">Glycosidase</keyword>
<dbReference type="InterPro" id="IPR006626">
    <property type="entry name" value="PbH1"/>
</dbReference>
<dbReference type="Pfam" id="PF00041">
    <property type="entry name" value="fn3"/>
    <property type="match status" value="1"/>
</dbReference>
<dbReference type="Gene3D" id="2.160.20.10">
    <property type="entry name" value="Single-stranded right-handed beta-helix, Pectin lyase-like"/>
    <property type="match status" value="1"/>
</dbReference>
<accession>A0A9D7XJN0</accession>
<gene>
    <name evidence="9" type="ORF">IPP58_15505</name>
</gene>
<dbReference type="PROSITE" id="PS51257">
    <property type="entry name" value="PROKAR_LIPOPROTEIN"/>
    <property type="match status" value="1"/>
</dbReference>
<dbReference type="GO" id="GO:0016798">
    <property type="term" value="F:hydrolase activity, acting on glycosyl bonds"/>
    <property type="evidence" value="ECO:0007669"/>
    <property type="project" value="UniProtKB-KW"/>
</dbReference>
<dbReference type="GO" id="GO:0000272">
    <property type="term" value="P:polysaccharide catabolic process"/>
    <property type="evidence" value="ECO:0007669"/>
    <property type="project" value="UniProtKB-KW"/>
</dbReference>
<dbReference type="InterPro" id="IPR012334">
    <property type="entry name" value="Pectin_lyas_fold"/>
</dbReference>
<dbReference type="SUPFAM" id="SSF49265">
    <property type="entry name" value="Fibronectin type III"/>
    <property type="match status" value="1"/>
</dbReference>
<protein>
    <submittedName>
        <fullName evidence="9">Right-handed parallel beta-helix repeat-containing protein</fullName>
    </submittedName>
</protein>
<keyword evidence="5" id="KW-0624">Polysaccharide degradation</keyword>
<sequence>MHGLKPSRRFLLCAACFAVLLLFACHSGSSAAPATPPPSTDTVAPSVPGGLTSPSHSANQVQLAWTASTDNVGVTGYKVYRGVALLGQASGTAYTDTGLQASTTYSYQVCATDAAGNDSAKSPALSVTTSAPPPPGSGHTYYVDPSGDDANDGSAAHPFRTLQHAADVVTQVAVAGGLTVKVGNITSARVSGPETVIVRAGSYAGFQLNWDTPVAGSASAPITFQADPGAVITSRNGKTADGIDLEPGSAYVTISGFTIINGGTISRAGIRVCNSDHVSLLDNVSGNHGTWGIFTSHADNLLIQGNETYGSVLQHGIYVSNACVNPTVRANRSHDNAGCGLHFNGDSSQDDATFVNWNTGLITGALVENNTLFNNGTAGGSAINMDGVQNATVRNNLLYNNHASGIAMFRIDGAQGPKNNAIYHNTIDMAANGRWAIRLDQLAGTVTLRNNILYHRNSGRGGIDFTAAADVALTDSDYNLFGGGGPAVTPDDATGLTLAQWQAQGKDAHSLTGTLPALFINGSGASGADYHLAPGSPAIDKGQTLPSVTQDLEGKARPAGTASDIGVYEYGT</sequence>
<dbReference type="Pfam" id="PF13229">
    <property type="entry name" value="Beta_helix"/>
    <property type="match status" value="1"/>
</dbReference>
<dbReference type="PROSITE" id="PS50853">
    <property type="entry name" value="FN3"/>
    <property type="match status" value="1"/>
</dbReference>
<keyword evidence="1 7" id="KW-0732">Signal</keyword>
<feature type="domain" description="Fibronectin type-III" evidence="8">
    <location>
        <begin position="47"/>
        <end position="132"/>
    </location>
</feature>
<dbReference type="CDD" id="cd00063">
    <property type="entry name" value="FN3"/>
    <property type="match status" value="1"/>
</dbReference>
<evidence type="ECO:0000256" key="2">
    <source>
        <dbReference type="ARBA" id="ARBA00022801"/>
    </source>
</evidence>